<evidence type="ECO:0000313" key="9">
    <source>
        <dbReference type="Proteomes" id="UP000070467"/>
    </source>
</evidence>
<comment type="caution">
    <text evidence="8">The sequence shown here is derived from an EMBL/GenBank/DDBJ whole genome shotgun (WGS) entry which is preliminary data.</text>
</comment>
<dbReference type="EMBL" id="LSDB01000066">
    <property type="protein sequence ID" value="KXB55647.1"/>
    <property type="molecule type" value="Genomic_DNA"/>
</dbReference>
<feature type="region of interest" description="Disordered" evidence="6">
    <location>
        <begin position="1"/>
        <end position="50"/>
    </location>
</feature>
<gene>
    <name evidence="8" type="ORF">HMPREF1871_01169</name>
</gene>
<reference evidence="8 9" key="1">
    <citation type="submission" date="2016-01" db="EMBL/GenBank/DDBJ databases">
        <authorList>
            <person name="Mitreva M."/>
            <person name="Pepin K.H."/>
            <person name="Mihindukulasuriya K.A."/>
            <person name="Fulton R."/>
            <person name="Fronick C."/>
            <person name="O'Laughlin M."/>
            <person name="Miner T."/>
            <person name="Herter B."/>
            <person name="Rosa B.A."/>
            <person name="Cordes M."/>
            <person name="Tomlinson C."/>
            <person name="Wollam A."/>
            <person name="Palsikar V.B."/>
            <person name="Mardis E.R."/>
            <person name="Wilson R.K."/>
        </authorList>
    </citation>
    <scope>NUCLEOTIDE SEQUENCE [LARGE SCALE GENOMIC DNA]</scope>
    <source>
        <strain evidence="8 9">KA00071</strain>
    </source>
</reference>
<dbReference type="InterPro" id="IPR019931">
    <property type="entry name" value="LPXTG_anchor"/>
</dbReference>
<evidence type="ECO:0000256" key="2">
    <source>
        <dbReference type="ARBA" id="ARBA00022512"/>
    </source>
</evidence>
<protein>
    <submittedName>
        <fullName evidence="8">LPXTG-motif protein cell wall anchor domain protein</fullName>
    </submittedName>
</protein>
<accession>A0ABR5TKH0</accession>
<evidence type="ECO:0000256" key="4">
    <source>
        <dbReference type="ARBA" id="ARBA00022729"/>
    </source>
</evidence>
<feature type="non-terminal residue" evidence="8">
    <location>
        <position position="1"/>
    </location>
</feature>
<comment type="subcellular location">
    <subcellularLocation>
        <location evidence="1">Secreted</location>
        <location evidence="1">Cell wall</location>
        <topology evidence="1">Peptidoglycan-anchor</topology>
    </subcellularLocation>
</comment>
<keyword evidence="4" id="KW-0732">Signal</keyword>
<feature type="domain" description="Gram-positive cocci surface proteins LPxTG" evidence="7">
    <location>
        <begin position="49"/>
        <end position="84"/>
    </location>
</feature>
<evidence type="ECO:0000313" key="8">
    <source>
        <dbReference type="EMBL" id="KXB55647.1"/>
    </source>
</evidence>
<evidence type="ECO:0000256" key="6">
    <source>
        <dbReference type="SAM" id="MobiDB-lite"/>
    </source>
</evidence>
<evidence type="ECO:0000256" key="1">
    <source>
        <dbReference type="ARBA" id="ARBA00004168"/>
    </source>
</evidence>
<dbReference type="PROSITE" id="PS50847">
    <property type="entry name" value="GRAM_POS_ANCHORING"/>
    <property type="match status" value="1"/>
</dbReference>
<dbReference type="Proteomes" id="UP000070467">
    <property type="component" value="Unassembled WGS sequence"/>
</dbReference>
<keyword evidence="9" id="KW-1185">Reference proteome</keyword>
<proteinExistence type="predicted"/>
<sequence>VVKKEKPTPPNNRGNHKKPENPKQNPKQNPTGTYNGSNITQSQPTGKQLPKTQAVKNNNTKELIALASISLLALSILRRKKNNK</sequence>
<keyword evidence="5" id="KW-0572">Peptidoglycan-anchor</keyword>
<feature type="compositionally biased region" description="Polar residues" evidence="6">
    <location>
        <begin position="31"/>
        <end position="50"/>
    </location>
</feature>
<name>A0ABR5TKH0_9BACL</name>
<evidence type="ECO:0000256" key="5">
    <source>
        <dbReference type="ARBA" id="ARBA00023088"/>
    </source>
</evidence>
<dbReference type="RefSeq" id="WP_198145786.1">
    <property type="nucleotide sequence ID" value="NZ_KQ959907.1"/>
</dbReference>
<evidence type="ECO:0000259" key="7">
    <source>
        <dbReference type="PROSITE" id="PS50847"/>
    </source>
</evidence>
<evidence type="ECO:0000256" key="3">
    <source>
        <dbReference type="ARBA" id="ARBA00022525"/>
    </source>
</evidence>
<keyword evidence="2" id="KW-0134">Cell wall</keyword>
<organism evidence="8 9">
    <name type="scientific">Gemelliphila asaccharolytica</name>
    <dbReference type="NCBI Taxonomy" id="502393"/>
    <lineage>
        <taxon>Bacteria</taxon>
        <taxon>Bacillati</taxon>
        <taxon>Bacillota</taxon>
        <taxon>Bacilli</taxon>
        <taxon>Bacillales</taxon>
        <taxon>Gemellaceae</taxon>
        <taxon>Gemelliphila</taxon>
    </lineage>
</organism>
<keyword evidence="3" id="KW-0964">Secreted</keyword>